<protein>
    <submittedName>
        <fullName evidence="1">Uncharacterized protein</fullName>
    </submittedName>
</protein>
<reference evidence="2" key="1">
    <citation type="journal article" date="2019" name="Int. J. Syst. Evol. Microbiol.">
        <title>The Global Catalogue of Microorganisms (GCM) 10K type strain sequencing project: providing services to taxonomists for standard genome sequencing and annotation.</title>
        <authorList>
            <consortium name="The Broad Institute Genomics Platform"/>
            <consortium name="The Broad Institute Genome Sequencing Center for Infectious Disease"/>
            <person name="Wu L."/>
            <person name="Ma J."/>
        </authorList>
    </citation>
    <scope>NUCLEOTIDE SEQUENCE [LARGE SCALE GENOMIC DNA]</scope>
    <source>
        <strain evidence="2">JCM 16545</strain>
    </source>
</reference>
<evidence type="ECO:0000313" key="1">
    <source>
        <dbReference type="EMBL" id="MFD2069169.1"/>
    </source>
</evidence>
<evidence type="ECO:0000313" key="2">
    <source>
        <dbReference type="Proteomes" id="UP001597369"/>
    </source>
</evidence>
<organism evidence="1 2">
    <name type="scientific">Pontibacter silvestris</name>
    <dbReference type="NCBI Taxonomy" id="2305183"/>
    <lineage>
        <taxon>Bacteria</taxon>
        <taxon>Pseudomonadati</taxon>
        <taxon>Bacteroidota</taxon>
        <taxon>Cytophagia</taxon>
        <taxon>Cytophagales</taxon>
        <taxon>Hymenobacteraceae</taxon>
        <taxon>Pontibacter</taxon>
    </lineage>
</organism>
<comment type="caution">
    <text evidence="1">The sequence shown here is derived from an EMBL/GenBank/DDBJ whole genome shotgun (WGS) entry which is preliminary data.</text>
</comment>
<dbReference type="EMBL" id="JBHUHV010000058">
    <property type="protein sequence ID" value="MFD2069169.1"/>
    <property type="molecule type" value="Genomic_DNA"/>
</dbReference>
<accession>A0ABW4X2H3</accession>
<name>A0ABW4X2H3_9BACT</name>
<proteinExistence type="predicted"/>
<keyword evidence="2" id="KW-1185">Reference proteome</keyword>
<sequence length="93" mass="11293">MKQLVLNDSELVRLRTAVKSMFEKLQEDKNEVELQLYNSLLFKLNSEDYLKEESHHISSTSIFAEDDEEGFDYFWDDEHEEDFDEEYDNRFNK</sequence>
<dbReference type="Proteomes" id="UP001597369">
    <property type="component" value="Unassembled WGS sequence"/>
</dbReference>
<gene>
    <name evidence="1" type="ORF">ACFSKU_19960</name>
</gene>
<dbReference type="RefSeq" id="WP_229957317.1">
    <property type="nucleotide sequence ID" value="NZ_JAJJWI010000001.1"/>
</dbReference>